<dbReference type="InterPro" id="IPR029058">
    <property type="entry name" value="AB_hydrolase_fold"/>
</dbReference>
<feature type="domain" description="Peptidase S9 prolyl oligopeptidase catalytic" evidence="3">
    <location>
        <begin position="445"/>
        <end position="655"/>
    </location>
</feature>
<dbReference type="InterPro" id="IPR002470">
    <property type="entry name" value="Peptidase_S9A"/>
</dbReference>
<dbReference type="PANTHER" id="PTHR42776:SF27">
    <property type="entry name" value="DIPEPTIDYL PEPTIDASE FAMILY MEMBER 6"/>
    <property type="match status" value="1"/>
</dbReference>
<dbReference type="EMBL" id="UGYO01000001">
    <property type="protein sequence ID" value="SUI57405.1"/>
    <property type="molecule type" value="Genomic_DNA"/>
</dbReference>
<evidence type="ECO:0000256" key="1">
    <source>
        <dbReference type="ARBA" id="ARBA00022801"/>
    </source>
</evidence>
<dbReference type="RefSeq" id="WP_115389390.1">
    <property type="nucleotide sequence ID" value="NZ_JADZHC010000009.1"/>
</dbReference>
<dbReference type="PRINTS" id="PR00862">
    <property type="entry name" value="PROLIGOPTASE"/>
</dbReference>
<dbReference type="PANTHER" id="PTHR42776">
    <property type="entry name" value="SERINE PEPTIDASE S9 FAMILY MEMBER"/>
    <property type="match status" value="1"/>
</dbReference>
<organism evidence="4 5">
    <name type="scientific">Shewanella algae</name>
    <dbReference type="NCBI Taxonomy" id="38313"/>
    <lineage>
        <taxon>Bacteria</taxon>
        <taxon>Pseudomonadati</taxon>
        <taxon>Pseudomonadota</taxon>
        <taxon>Gammaproteobacteria</taxon>
        <taxon>Alteromonadales</taxon>
        <taxon>Shewanellaceae</taxon>
        <taxon>Shewanella</taxon>
    </lineage>
</organism>
<dbReference type="Proteomes" id="UP000254069">
    <property type="component" value="Unassembled WGS sequence"/>
</dbReference>
<protein>
    <submittedName>
        <fullName evidence="4">Prolyl tripeptidyl peptidase</fullName>
        <ecNumber evidence="4">3.4.14.12</ecNumber>
    </submittedName>
</protein>
<keyword evidence="1 4" id="KW-0378">Hydrolase</keyword>
<evidence type="ECO:0000259" key="3">
    <source>
        <dbReference type="Pfam" id="PF00326"/>
    </source>
</evidence>
<dbReference type="GO" id="GO:0004252">
    <property type="term" value="F:serine-type endopeptidase activity"/>
    <property type="evidence" value="ECO:0007669"/>
    <property type="project" value="InterPro"/>
</dbReference>
<proteinExistence type="predicted"/>
<accession>A0A379Z983</accession>
<dbReference type="Gene3D" id="3.40.50.1820">
    <property type="entry name" value="alpha/beta hydrolase"/>
    <property type="match status" value="1"/>
</dbReference>
<dbReference type="EC" id="3.4.14.12" evidence="4"/>
<name>A0A379Z983_9GAMM</name>
<reference evidence="4 5" key="1">
    <citation type="submission" date="2018-06" db="EMBL/GenBank/DDBJ databases">
        <authorList>
            <consortium name="Pathogen Informatics"/>
            <person name="Doyle S."/>
        </authorList>
    </citation>
    <scope>NUCLEOTIDE SEQUENCE [LARGE SCALE GENOMIC DNA]</scope>
    <source>
        <strain evidence="4 5">NCTC10738</strain>
    </source>
</reference>
<sequence>MKFQPLLAGTLLLAPTLALAQSNQAPTPAEIFSQGAQYTNVKISPSGDYLSVIMNHEGKDKLLILNTEDLSAKHIVYFPGNAQVGSYSWVNDERVVVAKEYLKGWDDRPLYYGELMAVNADGSKAAYLFGYNSGQQQTGSHLKKNTAIQATAYVLDPLPDDDRYMLVNAIPWNGGRSLDYEQLQDVYQVDVYRGTRKKITRSPIGMASFMTDDDGEVRFVAGQDRSNNTRIFYRNDGEWIDTDKLNIGLKDFTPISFTEDPNSVYASASLAGEPKAVYRVNLKTGEKQQIVSDARVEPDNFWINGQNKQLYAVEFANGYPTYAFVDSEDQHAVYLKQLLASLPGHQVRIVSETRNADKMVILAFNDRNPGDYYLFDTKAVKLRHLLRTMGSIDPAQMAEVKPMDIKVRDGMTIQAYLTLPPGKDPKQLPLVVNPHGGPHYVRDSWGFDPQNQMLANQGIAVLQVNFRGSGGYGEAFQQAGYRKWGSEIQYDIIDATRHLIDQGIVDKKRICIVGGSFGGYSALQSSVMEPDLFKCAIGFAGVYDLEMMFKEGDVQERASGTSYLRTVLGQDQAVLRAMSPTHNVDKLKANLLLVHGGNDERAPIEQFEALEDALKKRNYPYQKIIMDDEGHGFYDESHRAIYYQKMLNFLKQNLGV</sequence>
<feature type="chain" id="PRO_5016863004" evidence="2">
    <location>
        <begin position="21"/>
        <end position="656"/>
    </location>
</feature>
<keyword evidence="2" id="KW-0732">Signal</keyword>
<dbReference type="AlphaFoldDB" id="A0A379Z983"/>
<evidence type="ECO:0000256" key="2">
    <source>
        <dbReference type="SAM" id="SignalP"/>
    </source>
</evidence>
<dbReference type="Pfam" id="PF00326">
    <property type="entry name" value="Peptidase_S9"/>
    <property type="match status" value="1"/>
</dbReference>
<dbReference type="GO" id="GO:0006508">
    <property type="term" value="P:proteolysis"/>
    <property type="evidence" value="ECO:0007669"/>
    <property type="project" value="InterPro"/>
</dbReference>
<gene>
    <name evidence="4" type="primary">ptpA_3</name>
    <name evidence="4" type="ORF">NCTC10738_01257</name>
</gene>
<evidence type="ECO:0000313" key="5">
    <source>
        <dbReference type="Proteomes" id="UP000254069"/>
    </source>
</evidence>
<dbReference type="SUPFAM" id="SSF53474">
    <property type="entry name" value="alpha/beta-Hydrolases"/>
    <property type="match status" value="1"/>
</dbReference>
<evidence type="ECO:0000313" key="4">
    <source>
        <dbReference type="EMBL" id="SUI57405.1"/>
    </source>
</evidence>
<dbReference type="FunFam" id="3.40.50.1820:FF:000442">
    <property type="entry name" value="Subfamily S9C unassigned peptidase"/>
    <property type="match status" value="1"/>
</dbReference>
<keyword evidence="5" id="KW-1185">Reference proteome</keyword>
<dbReference type="SUPFAM" id="SSF82171">
    <property type="entry name" value="DPP6 N-terminal domain-like"/>
    <property type="match status" value="1"/>
</dbReference>
<feature type="signal peptide" evidence="2">
    <location>
        <begin position="1"/>
        <end position="20"/>
    </location>
</feature>
<dbReference type="InterPro" id="IPR001375">
    <property type="entry name" value="Peptidase_S9_cat"/>
</dbReference>